<sequence>MEPRVFSSASASSLLGASAVRVQCGAGWRIQYSTNDRPRQPGDGDAGLMGFMGSWVHGLGCDGGTLTDWQWQWQWHWNENDRESMFVPMQGKARHRQVMSEEKREKGKGRIATTQSKHNTHRLTPQLMLIDAML</sequence>
<organism evidence="1 2">
    <name type="scientific">Mollisia scopiformis</name>
    <name type="common">Conifer needle endophyte fungus</name>
    <name type="synonym">Phialocephala scopiformis</name>
    <dbReference type="NCBI Taxonomy" id="149040"/>
    <lineage>
        <taxon>Eukaryota</taxon>
        <taxon>Fungi</taxon>
        <taxon>Dikarya</taxon>
        <taxon>Ascomycota</taxon>
        <taxon>Pezizomycotina</taxon>
        <taxon>Leotiomycetes</taxon>
        <taxon>Helotiales</taxon>
        <taxon>Mollisiaceae</taxon>
        <taxon>Mollisia</taxon>
    </lineage>
</organism>
<reference evidence="1 2" key="1">
    <citation type="submission" date="2015-10" db="EMBL/GenBank/DDBJ databases">
        <title>Full genome of DAOMC 229536 Phialocephala scopiformis, a fungal endophyte of spruce producing the potent anti-insectan compound rugulosin.</title>
        <authorList>
            <consortium name="DOE Joint Genome Institute"/>
            <person name="Walker A.K."/>
            <person name="Frasz S.L."/>
            <person name="Seifert K.A."/>
            <person name="Miller J.D."/>
            <person name="Mondo S.J."/>
            <person name="Labutti K."/>
            <person name="Lipzen A."/>
            <person name="Dockter R."/>
            <person name="Kennedy M."/>
            <person name="Grigoriev I.V."/>
            <person name="Spatafora J.W."/>
        </authorList>
    </citation>
    <scope>NUCLEOTIDE SEQUENCE [LARGE SCALE GENOMIC DNA]</scope>
    <source>
        <strain evidence="1 2">CBS 120377</strain>
    </source>
</reference>
<dbReference type="InParanoid" id="A0A132B4L4"/>
<dbReference type="Proteomes" id="UP000070700">
    <property type="component" value="Unassembled WGS sequence"/>
</dbReference>
<proteinExistence type="predicted"/>
<keyword evidence="2" id="KW-1185">Reference proteome</keyword>
<accession>A0A132B4L4</accession>
<dbReference type="RefSeq" id="XP_018061209.1">
    <property type="nucleotide sequence ID" value="XM_018216487.1"/>
</dbReference>
<dbReference type="KEGG" id="psco:LY89DRAFT_692203"/>
<dbReference type="EMBL" id="KQ947443">
    <property type="protein sequence ID" value="KUJ06854.1"/>
    <property type="molecule type" value="Genomic_DNA"/>
</dbReference>
<name>A0A132B4L4_MOLSC</name>
<evidence type="ECO:0000313" key="1">
    <source>
        <dbReference type="EMBL" id="KUJ06854.1"/>
    </source>
</evidence>
<gene>
    <name evidence="1" type="ORF">LY89DRAFT_692203</name>
</gene>
<dbReference type="AlphaFoldDB" id="A0A132B4L4"/>
<evidence type="ECO:0000313" key="2">
    <source>
        <dbReference type="Proteomes" id="UP000070700"/>
    </source>
</evidence>
<protein>
    <submittedName>
        <fullName evidence="1">Uncharacterized protein</fullName>
    </submittedName>
</protein>
<dbReference type="GeneID" id="28826213"/>